<feature type="transmembrane region" description="Helical" evidence="1">
    <location>
        <begin position="649"/>
        <end position="667"/>
    </location>
</feature>
<proteinExistence type="predicted"/>
<dbReference type="PANTHER" id="PTHR12959:SF11">
    <property type="entry name" value="GPI TRANSAMIDASE COMPONENT PIG-T"/>
    <property type="match status" value="1"/>
</dbReference>
<dbReference type="EMBL" id="JAEACU010000009">
    <property type="protein sequence ID" value="KAH7517559.1"/>
    <property type="molecule type" value="Genomic_DNA"/>
</dbReference>
<evidence type="ECO:0008006" key="5">
    <source>
        <dbReference type="Google" id="ProtNLM"/>
    </source>
</evidence>
<keyword evidence="1" id="KW-0812">Transmembrane</keyword>
<dbReference type="GO" id="GO:0042765">
    <property type="term" value="C:GPI-anchor transamidase complex"/>
    <property type="evidence" value="ECO:0007669"/>
    <property type="project" value="InterPro"/>
</dbReference>
<evidence type="ECO:0000313" key="4">
    <source>
        <dbReference type="Proteomes" id="UP000813462"/>
    </source>
</evidence>
<evidence type="ECO:0000256" key="2">
    <source>
        <dbReference type="SAM" id="SignalP"/>
    </source>
</evidence>
<protein>
    <recommendedName>
        <fullName evidence="5">GPI transamidase component PIG-T</fullName>
    </recommendedName>
</protein>
<dbReference type="OrthoDB" id="331263at2759"/>
<gene>
    <name evidence="3" type="ORF">FEM48_Zijuj09G0077800</name>
</gene>
<dbReference type="AlphaFoldDB" id="A0A978URQ9"/>
<dbReference type="PANTHER" id="PTHR12959">
    <property type="entry name" value="GPI TRANSAMIDASE COMPONENT PIG-T-RELATED"/>
    <property type="match status" value="1"/>
</dbReference>
<keyword evidence="1" id="KW-0472">Membrane</keyword>
<dbReference type="Proteomes" id="UP000813462">
    <property type="component" value="Unassembled WGS sequence"/>
</dbReference>
<reference evidence="3" key="1">
    <citation type="journal article" date="2021" name="Front. Plant Sci.">
        <title>Chromosome-Scale Genome Assembly for Chinese Sour Jujube and Insights Into Its Genome Evolution and Domestication Signature.</title>
        <authorList>
            <person name="Shen L.-Y."/>
            <person name="Luo H."/>
            <person name="Wang X.-L."/>
            <person name="Wang X.-M."/>
            <person name="Qiu X.-J."/>
            <person name="Liu H."/>
            <person name="Zhou S.-S."/>
            <person name="Jia K.-H."/>
            <person name="Nie S."/>
            <person name="Bao Y.-T."/>
            <person name="Zhang R.-G."/>
            <person name="Yun Q.-Z."/>
            <person name="Chai Y.-H."/>
            <person name="Lu J.-Y."/>
            <person name="Li Y."/>
            <person name="Zhao S.-W."/>
            <person name="Mao J.-F."/>
            <person name="Jia S.-G."/>
            <person name="Mao Y.-M."/>
        </authorList>
    </citation>
    <scope>NUCLEOTIDE SEQUENCE</scope>
    <source>
        <strain evidence="3">AT0</strain>
        <tissue evidence="3">Leaf</tissue>
    </source>
</reference>
<accession>A0A978URQ9</accession>
<dbReference type="GO" id="GO:0016255">
    <property type="term" value="P:attachment of GPI anchor to protein"/>
    <property type="evidence" value="ECO:0007669"/>
    <property type="project" value="InterPro"/>
</dbReference>
<sequence>MAVLPFRRVFVFFFILCFSLFYASVALGSGIDDEEFSEELLLRPLPDRKVLSHFQFRSRAPPNSSNGRHHHLFPKAISQLVQKFRLKEMELSFTQGRWNYDLWGGFDPISSNNAKPPGVELWAVFDVPQHHVDSSWKNLTHALSGLFCASINFLESSTTYSAPDWGFRPASGRLRYGTLPREAVCTENLTPWLKLLPCRDKAGVAALMDRPSIYKGFYHSQRLHLTSTEFDSDDVDSGIVLEQTLTVVLQTNGKKAVLTSQETKLQPSWSLTTMFGRKINGRCVLAKSSNVYLQLDRGLVAVLNNLQKENEISAPGNLAYEASRSNHGFELSVKPDRVLEEAESQGKNPSVLYEFAVGKYSNSESFDLGLTWKLPVVWSCQQAPLSASRFLMGSGNERGAIAISWKSSQLSQQLLHPDVIEENCKLQVNVFQVVPWYIKVYYHTLQVFVDERLEAVSDIVEKIRVSPSEDKVSPGVMEMILKFPCGMKSAAITLEFDKGFLHIDEYPPDANQGFDIPSALISYPNFHASIQFVEDKSLDKSPILAKFQEKSSVRSYTEVLLVPLTTPDFSMPYNVITITCTVFALYFGSLLNVLRRRVGEEERLLKSKAAKKTGQLPQLLLKLSAKLRGRSLETPQSSSTSSSFVSSKLILKVILVAGLAVAWQFYFAS</sequence>
<evidence type="ECO:0000256" key="1">
    <source>
        <dbReference type="SAM" id="Phobius"/>
    </source>
</evidence>
<evidence type="ECO:0000313" key="3">
    <source>
        <dbReference type="EMBL" id="KAH7517559.1"/>
    </source>
</evidence>
<dbReference type="InterPro" id="IPR007245">
    <property type="entry name" value="PIG-T"/>
</dbReference>
<dbReference type="Pfam" id="PF04113">
    <property type="entry name" value="Gpi16"/>
    <property type="match status" value="1"/>
</dbReference>
<feature type="chain" id="PRO_5038090898" description="GPI transamidase component PIG-T" evidence="2">
    <location>
        <begin position="29"/>
        <end position="669"/>
    </location>
</feature>
<keyword evidence="2" id="KW-0732">Signal</keyword>
<feature type="transmembrane region" description="Helical" evidence="1">
    <location>
        <begin position="573"/>
        <end position="594"/>
    </location>
</feature>
<name>A0A978URQ9_ZIZJJ</name>
<organism evidence="3 4">
    <name type="scientific">Ziziphus jujuba var. spinosa</name>
    <dbReference type="NCBI Taxonomy" id="714518"/>
    <lineage>
        <taxon>Eukaryota</taxon>
        <taxon>Viridiplantae</taxon>
        <taxon>Streptophyta</taxon>
        <taxon>Embryophyta</taxon>
        <taxon>Tracheophyta</taxon>
        <taxon>Spermatophyta</taxon>
        <taxon>Magnoliopsida</taxon>
        <taxon>eudicotyledons</taxon>
        <taxon>Gunneridae</taxon>
        <taxon>Pentapetalae</taxon>
        <taxon>rosids</taxon>
        <taxon>fabids</taxon>
        <taxon>Rosales</taxon>
        <taxon>Rhamnaceae</taxon>
        <taxon>Paliureae</taxon>
        <taxon>Ziziphus</taxon>
    </lineage>
</organism>
<feature type="signal peptide" evidence="2">
    <location>
        <begin position="1"/>
        <end position="28"/>
    </location>
</feature>
<comment type="caution">
    <text evidence="3">The sequence shown here is derived from an EMBL/GenBank/DDBJ whole genome shotgun (WGS) entry which is preliminary data.</text>
</comment>
<keyword evidence="1" id="KW-1133">Transmembrane helix</keyword>